<evidence type="ECO:0000313" key="1">
    <source>
        <dbReference type="EMBL" id="ETI53794.1"/>
    </source>
</evidence>
<name>V9FQQ4_PHYNI</name>
<dbReference type="EMBL" id="ANIZ01000627">
    <property type="protein sequence ID" value="ETI53794.1"/>
    <property type="molecule type" value="Genomic_DNA"/>
</dbReference>
<reference evidence="1 2" key="1">
    <citation type="submission" date="2013-11" db="EMBL/GenBank/DDBJ databases">
        <title>The Genome Sequence of Phytophthora parasitica P1569.</title>
        <authorList>
            <consortium name="The Broad Institute Genomics Platform"/>
            <person name="Russ C."/>
            <person name="Tyler B."/>
            <person name="Panabieres F."/>
            <person name="Shan W."/>
            <person name="Tripathy S."/>
            <person name="Grunwald N."/>
            <person name="Machado M."/>
            <person name="Johnson C.S."/>
            <person name="Arredondo F."/>
            <person name="Hong C."/>
            <person name="Coffey M."/>
            <person name="Young S.K."/>
            <person name="Zeng Q."/>
            <person name="Gargeya S."/>
            <person name="Fitzgerald M."/>
            <person name="Abouelleil A."/>
            <person name="Alvarado L."/>
            <person name="Chapman S.B."/>
            <person name="Gainer-Dewar J."/>
            <person name="Goldberg J."/>
            <person name="Griggs A."/>
            <person name="Gujja S."/>
            <person name="Hansen M."/>
            <person name="Howarth C."/>
            <person name="Imamovic A."/>
            <person name="Ireland A."/>
            <person name="Larimer J."/>
            <person name="McCowan C."/>
            <person name="Murphy C."/>
            <person name="Pearson M."/>
            <person name="Poon T.W."/>
            <person name="Priest M."/>
            <person name="Roberts A."/>
            <person name="Saif S."/>
            <person name="Shea T."/>
            <person name="Sykes S."/>
            <person name="Wortman J."/>
            <person name="Nusbaum C."/>
            <person name="Birren B."/>
        </authorList>
    </citation>
    <scope>NUCLEOTIDE SEQUENCE [LARGE SCALE GENOMIC DNA]</scope>
    <source>
        <strain evidence="1 2">P1569</strain>
    </source>
</reference>
<protein>
    <submittedName>
        <fullName evidence="1">Uncharacterized protein</fullName>
    </submittedName>
</protein>
<comment type="caution">
    <text evidence="1">The sequence shown here is derived from an EMBL/GenBank/DDBJ whole genome shotgun (WGS) entry which is preliminary data.</text>
</comment>
<accession>V9FQQ4</accession>
<keyword evidence="2" id="KW-1185">Reference proteome</keyword>
<proteinExistence type="predicted"/>
<dbReference type="AlphaFoldDB" id="V9FQQ4"/>
<gene>
    <name evidence="1" type="ORF">F443_03317</name>
</gene>
<dbReference type="Proteomes" id="UP000018721">
    <property type="component" value="Unassembled WGS sequence"/>
</dbReference>
<evidence type="ECO:0000313" key="2">
    <source>
        <dbReference type="Proteomes" id="UP000018721"/>
    </source>
</evidence>
<dbReference type="HOGENOM" id="CLU_2763414_0_0_1"/>
<dbReference type="OrthoDB" id="92090at2759"/>
<sequence>MTDEAMHEKPVLRESIPQSRQLLCQWHEITRLKKQAILLAPKNKGKLKGVVNAIVYSRSFQEYDDNKTAY</sequence>
<organism evidence="1 2">
    <name type="scientific">Phytophthora nicotianae P1569</name>
    <dbReference type="NCBI Taxonomy" id="1317065"/>
    <lineage>
        <taxon>Eukaryota</taxon>
        <taxon>Sar</taxon>
        <taxon>Stramenopiles</taxon>
        <taxon>Oomycota</taxon>
        <taxon>Peronosporomycetes</taxon>
        <taxon>Peronosporales</taxon>
        <taxon>Peronosporaceae</taxon>
        <taxon>Phytophthora</taxon>
    </lineage>
</organism>